<dbReference type="KEGG" id="lit:FPZ52_13025"/>
<feature type="domain" description="Calcineurin-like phosphoesterase" evidence="1">
    <location>
        <begin position="60"/>
        <end position="210"/>
    </location>
</feature>
<keyword evidence="3" id="KW-1185">Reference proteome</keyword>
<keyword evidence="2" id="KW-0614">Plasmid</keyword>
<dbReference type="OrthoDB" id="7330247at2"/>
<dbReference type="PANTHER" id="PTHR46546">
    <property type="entry name" value="SHEWANELLA-LIKE PROTEIN PHOSPHATASE 1"/>
    <property type="match status" value="1"/>
</dbReference>
<dbReference type="Gene3D" id="3.60.21.10">
    <property type="match status" value="1"/>
</dbReference>
<evidence type="ECO:0000313" key="3">
    <source>
        <dbReference type="Proteomes" id="UP000318483"/>
    </source>
</evidence>
<proteinExistence type="predicted"/>
<evidence type="ECO:0000259" key="1">
    <source>
        <dbReference type="Pfam" id="PF00149"/>
    </source>
</evidence>
<organism evidence="2 3">
    <name type="scientific">Qingshengfaniella alkalisoli</name>
    <dbReference type="NCBI Taxonomy" id="2599296"/>
    <lineage>
        <taxon>Bacteria</taxon>
        <taxon>Pseudomonadati</taxon>
        <taxon>Pseudomonadota</taxon>
        <taxon>Alphaproteobacteria</taxon>
        <taxon>Rhodobacterales</taxon>
        <taxon>Paracoccaceae</taxon>
        <taxon>Qingshengfaniella</taxon>
    </lineage>
</organism>
<dbReference type="SUPFAM" id="SSF56300">
    <property type="entry name" value="Metallo-dependent phosphatases"/>
    <property type="match status" value="1"/>
</dbReference>
<dbReference type="InterPro" id="IPR029052">
    <property type="entry name" value="Metallo-depent_PP-like"/>
</dbReference>
<evidence type="ECO:0000313" key="2">
    <source>
        <dbReference type="EMBL" id="QDY70720.1"/>
    </source>
</evidence>
<protein>
    <submittedName>
        <fullName evidence="2">Metallophosphoesterase</fullName>
    </submittedName>
</protein>
<name>A0A5B8J8X9_9RHOB</name>
<dbReference type="InterPro" id="IPR004843">
    <property type="entry name" value="Calcineurin-like_PHP"/>
</dbReference>
<reference evidence="2 3" key="1">
    <citation type="submission" date="2019-07" db="EMBL/GenBank/DDBJ databases">
        <title>Litoreibacter alkalisoli sp. nov., isolated from saline-alkaline soil.</title>
        <authorList>
            <person name="Wang S."/>
            <person name="Xu L."/>
            <person name="Xing Y.-T."/>
            <person name="Sun J.-Q."/>
        </authorList>
    </citation>
    <scope>NUCLEOTIDE SEQUENCE [LARGE SCALE GENOMIC DNA]</scope>
    <source>
        <strain evidence="2 3">LN3S51</strain>
        <plasmid evidence="2 3">unnamed1</plasmid>
    </source>
</reference>
<sequence length="441" mass="48528">MELPPIFDNSDLVRSVPRECEVWPLASEHSGPGSFAALREIENVLSHTYAVGPWQWPDRPIVFLSDTHADYMGFLRSLAAAGVVRRVGSGPTDFRLTSFGVNTRIIVGGDCLDKGPSNLDMLDSLAALMRSGADVTLLAGNHDLRMRLIALSLAQEKTPLTAHLFARMGRKVFPLLHEIWIRFVGHGGMDLGKLTDEECRQRLLPDEDWFVQFPVAAKGLLSDAAIRKEMLKLRKKLSTIETDLAEAELNFRTAYAAASHCQHLFFRSNGAYSWFFEKMDAVARAGSLLFVHAGIDDEMCDLLSKGGLTAVNRRFRDGAHLHPLAFYFGSAANLTRTKYRTTDKQLTASGAQMLHDLGVKMIVQGHVNNSSGQRLLVKKGVLHLEGDITLDRTSRKRQGLQGAGAGATLIFPSGDVIGLSADYPKAKHFNPDHALKGTQIL</sequence>
<dbReference type="EMBL" id="CP042262">
    <property type="protein sequence ID" value="QDY70720.1"/>
    <property type="molecule type" value="Genomic_DNA"/>
</dbReference>
<geneLocation type="plasmid" evidence="2 3">
    <name>unnamed1</name>
</geneLocation>
<dbReference type="PANTHER" id="PTHR46546:SF4">
    <property type="entry name" value="SHEWANELLA-LIKE PROTEIN PHOSPHATASE 1"/>
    <property type="match status" value="1"/>
</dbReference>
<gene>
    <name evidence="2" type="ORF">FPZ52_13025</name>
</gene>
<accession>A0A5B8J8X9</accession>
<dbReference type="AlphaFoldDB" id="A0A5B8J8X9"/>
<dbReference type="Proteomes" id="UP000318483">
    <property type="component" value="Plasmid unnamed1"/>
</dbReference>
<dbReference type="GO" id="GO:0016787">
    <property type="term" value="F:hydrolase activity"/>
    <property type="evidence" value="ECO:0007669"/>
    <property type="project" value="InterPro"/>
</dbReference>
<dbReference type="Pfam" id="PF00149">
    <property type="entry name" value="Metallophos"/>
    <property type="match status" value="1"/>
</dbReference>